<dbReference type="Proteomes" id="UP000003233">
    <property type="component" value="Unassembled WGS sequence"/>
</dbReference>
<organism evidence="2 3">
    <name type="scientific">Fusobacterium ulcerans 12-1B</name>
    <dbReference type="NCBI Taxonomy" id="457404"/>
    <lineage>
        <taxon>Bacteria</taxon>
        <taxon>Fusobacteriati</taxon>
        <taxon>Fusobacteriota</taxon>
        <taxon>Fusobacteriia</taxon>
        <taxon>Fusobacteriales</taxon>
        <taxon>Fusobacteriaceae</taxon>
        <taxon>Fusobacterium</taxon>
    </lineage>
</organism>
<keyword evidence="3" id="KW-1185">Reference proteome</keyword>
<proteinExistence type="predicted"/>
<dbReference type="BioCyc" id="FSP457404-HMP:GTSQ-2223-MONOMER"/>
<comment type="caution">
    <text evidence="2">The sequence shown here is derived from an EMBL/GenBank/DDBJ whole genome shotgun (WGS) entry which is preliminary data.</text>
</comment>
<dbReference type="AlphaFoldDB" id="H1PUY7"/>
<sequence>MFNRKDGNTKRIKIKLVILAVLIVVAFGMKYFR</sequence>
<accession>H1PUY7</accession>
<evidence type="ECO:0000256" key="1">
    <source>
        <dbReference type="SAM" id="Phobius"/>
    </source>
</evidence>
<reference evidence="2 3" key="1">
    <citation type="submission" date="2012-07" db="EMBL/GenBank/DDBJ databases">
        <title>The Genome Sequence of Fusobacterium ulcerans 12_1B.</title>
        <authorList>
            <consortium name="The Broad Institute Genome Sequencing Platform"/>
            <person name="Earl A."/>
            <person name="Ward D."/>
            <person name="Feldgarden M."/>
            <person name="Gevers D."/>
            <person name="Strauss J."/>
            <person name="Ambrose C.E."/>
            <person name="Allen-Vercoe E."/>
            <person name="Walker B."/>
            <person name="Young S.K."/>
            <person name="Zeng Q."/>
            <person name="Gargeya S."/>
            <person name="Fitzgerald M."/>
            <person name="Haas B."/>
            <person name="Abouelleil A."/>
            <person name="Alvarado L."/>
            <person name="Arachchi H.M."/>
            <person name="Berlin A.M."/>
            <person name="Chapman S.B."/>
            <person name="Goldberg J."/>
            <person name="Griggs A."/>
            <person name="Gujja S."/>
            <person name="Hansen M."/>
            <person name="Howarth C."/>
            <person name="Imamovic A."/>
            <person name="Larimer J."/>
            <person name="McCowen C."/>
            <person name="Montmayeur A."/>
            <person name="Murphy C."/>
            <person name="Neiman D."/>
            <person name="Pearson M."/>
            <person name="Priest M."/>
            <person name="Roberts A."/>
            <person name="Saif S."/>
            <person name="Shea T."/>
            <person name="Sisk P."/>
            <person name="Sykes S."/>
            <person name="Wortman J."/>
            <person name="Nusbaum C."/>
            <person name="Birren B."/>
        </authorList>
    </citation>
    <scope>NUCLEOTIDE SEQUENCE [LARGE SCALE GENOMIC DNA]</scope>
    <source>
        <strain evidence="2 3">12_1B</strain>
    </source>
</reference>
<gene>
    <name evidence="2" type="ORF">HMPREF0402_02200</name>
</gene>
<dbReference type="HOGENOM" id="CLU_3382029_0_0_0"/>
<protein>
    <submittedName>
        <fullName evidence="2">Uncharacterized protein</fullName>
    </submittedName>
</protein>
<name>H1PUY7_9FUSO</name>
<evidence type="ECO:0000313" key="2">
    <source>
        <dbReference type="EMBL" id="EHO80184.1"/>
    </source>
</evidence>
<keyword evidence="1" id="KW-0812">Transmembrane</keyword>
<evidence type="ECO:0000313" key="3">
    <source>
        <dbReference type="Proteomes" id="UP000003233"/>
    </source>
</evidence>
<dbReference type="EMBL" id="AGWJ02000021">
    <property type="protein sequence ID" value="EHO80184.1"/>
    <property type="molecule type" value="Genomic_DNA"/>
</dbReference>
<feature type="transmembrane region" description="Helical" evidence="1">
    <location>
        <begin position="12"/>
        <end position="32"/>
    </location>
</feature>
<keyword evidence="1" id="KW-1133">Transmembrane helix</keyword>
<keyword evidence="1" id="KW-0472">Membrane</keyword>